<dbReference type="Pfam" id="PF13561">
    <property type="entry name" value="adh_short_C2"/>
    <property type="match status" value="1"/>
</dbReference>
<evidence type="ECO:0000256" key="4">
    <source>
        <dbReference type="SAM" id="SignalP"/>
    </source>
</evidence>
<dbReference type="PANTHER" id="PTHR43618">
    <property type="entry name" value="7-ALPHA-HYDROXYSTEROID DEHYDROGENASE"/>
    <property type="match status" value="1"/>
</dbReference>
<protein>
    <submittedName>
        <fullName evidence="6">Uu.00g103170.m01.CDS01</fullName>
    </submittedName>
</protein>
<dbReference type="GO" id="GO:0016491">
    <property type="term" value="F:oxidoreductase activity"/>
    <property type="evidence" value="ECO:0007669"/>
    <property type="project" value="UniProtKB-KW"/>
</dbReference>
<feature type="signal peptide" evidence="4">
    <location>
        <begin position="1"/>
        <end position="20"/>
    </location>
</feature>
<evidence type="ECO:0000259" key="5">
    <source>
        <dbReference type="SMART" id="SM00822"/>
    </source>
</evidence>
<dbReference type="Gene3D" id="3.40.50.720">
    <property type="entry name" value="NAD(P)-binding Rossmann-like Domain"/>
    <property type="match status" value="1"/>
</dbReference>
<comment type="similarity">
    <text evidence="1">Belongs to the short-chain dehydrogenases/reductases (SDR) family.</text>
</comment>
<gene>
    <name evidence="6" type="ORF">KHLLAP_LOCUS3391</name>
</gene>
<feature type="domain" description="Ketoreductase" evidence="5">
    <location>
        <begin position="57"/>
        <end position="285"/>
    </location>
</feature>
<sequence>MPDTHLIASILAIEFLSLTGQQSLTNLTYIPHCPSFRGPGHTRFIMEINSLFDVKGKVVLVTGGARGIGRMIATGFVANGAKVYIASRNAQACEAAAAELTAQGPGTCHAIPADLLSLSECERLVAELRRREPALHVLVNNSGATWGAAIEEFPDEQWTRILTLNLTRTFTLTQKLLPLLEAAGNRSGTTKDKNEDGGPAAVINIGSINGLSAPAVENYSYSASKAGLHHLGRHLSQTLGPRGITVNTLACGPFDTRMMAHAFRNFRDVIEEGNPLGRHGRPGDVAGACIFLASRAGSYVNGATINIDGGVHLGAKL</sequence>
<evidence type="ECO:0000256" key="2">
    <source>
        <dbReference type="ARBA" id="ARBA00022857"/>
    </source>
</evidence>
<dbReference type="AlphaFoldDB" id="A0AAI8YFK9"/>
<dbReference type="InterPro" id="IPR002347">
    <property type="entry name" value="SDR_fam"/>
</dbReference>
<dbReference type="SUPFAM" id="SSF51735">
    <property type="entry name" value="NAD(P)-binding Rossmann-fold domains"/>
    <property type="match status" value="1"/>
</dbReference>
<evidence type="ECO:0000256" key="1">
    <source>
        <dbReference type="ARBA" id="ARBA00006484"/>
    </source>
</evidence>
<evidence type="ECO:0000313" key="6">
    <source>
        <dbReference type="EMBL" id="CAJ2502923.1"/>
    </source>
</evidence>
<dbReference type="Proteomes" id="UP001295740">
    <property type="component" value="Unassembled WGS sequence"/>
</dbReference>
<keyword evidence="7" id="KW-1185">Reference proteome</keyword>
<keyword evidence="4" id="KW-0732">Signal</keyword>
<organism evidence="6 7">
    <name type="scientific">Anthostomella pinea</name>
    <dbReference type="NCBI Taxonomy" id="933095"/>
    <lineage>
        <taxon>Eukaryota</taxon>
        <taxon>Fungi</taxon>
        <taxon>Dikarya</taxon>
        <taxon>Ascomycota</taxon>
        <taxon>Pezizomycotina</taxon>
        <taxon>Sordariomycetes</taxon>
        <taxon>Xylariomycetidae</taxon>
        <taxon>Xylariales</taxon>
        <taxon>Xylariaceae</taxon>
        <taxon>Anthostomella</taxon>
    </lineage>
</organism>
<dbReference type="InterPro" id="IPR052178">
    <property type="entry name" value="Sec_Metab_Biosynth_SDR"/>
</dbReference>
<dbReference type="PROSITE" id="PS00061">
    <property type="entry name" value="ADH_SHORT"/>
    <property type="match status" value="1"/>
</dbReference>
<dbReference type="InterPro" id="IPR057326">
    <property type="entry name" value="KR_dom"/>
</dbReference>
<proteinExistence type="inferred from homology"/>
<dbReference type="PRINTS" id="PR00080">
    <property type="entry name" value="SDRFAMILY"/>
</dbReference>
<feature type="chain" id="PRO_5042599499" evidence="4">
    <location>
        <begin position="21"/>
        <end position="317"/>
    </location>
</feature>
<accession>A0AAI8YFK9</accession>
<keyword evidence="2" id="KW-0521">NADP</keyword>
<evidence type="ECO:0000256" key="3">
    <source>
        <dbReference type="ARBA" id="ARBA00023002"/>
    </source>
</evidence>
<dbReference type="PANTHER" id="PTHR43618:SF17">
    <property type="entry name" value="RHAMNOLIPIDS BIOSYNTHESIS 3-OXOACYL-[ACYL-CARRIER-PROTEIN] REDUCTASE"/>
    <property type="match status" value="1"/>
</dbReference>
<comment type="caution">
    <text evidence="6">The sequence shown here is derived from an EMBL/GenBank/DDBJ whole genome shotgun (WGS) entry which is preliminary data.</text>
</comment>
<name>A0AAI8YFK9_9PEZI</name>
<dbReference type="InterPro" id="IPR036291">
    <property type="entry name" value="NAD(P)-bd_dom_sf"/>
</dbReference>
<evidence type="ECO:0000313" key="7">
    <source>
        <dbReference type="Proteomes" id="UP001295740"/>
    </source>
</evidence>
<reference evidence="6" key="1">
    <citation type="submission" date="2023-10" db="EMBL/GenBank/DDBJ databases">
        <authorList>
            <person name="Hackl T."/>
        </authorList>
    </citation>
    <scope>NUCLEOTIDE SEQUENCE</scope>
</reference>
<dbReference type="PRINTS" id="PR00081">
    <property type="entry name" value="GDHRDH"/>
</dbReference>
<dbReference type="EMBL" id="CAUWAG010000004">
    <property type="protein sequence ID" value="CAJ2502923.1"/>
    <property type="molecule type" value="Genomic_DNA"/>
</dbReference>
<keyword evidence="3" id="KW-0560">Oxidoreductase</keyword>
<dbReference type="FunFam" id="3.40.50.720:FF:000084">
    <property type="entry name" value="Short-chain dehydrogenase reductase"/>
    <property type="match status" value="1"/>
</dbReference>
<dbReference type="InterPro" id="IPR020904">
    <property type="entry name" value="Sc_DH/Rdtase_CS"/>
</dbReference>
<dbReference type="SMART" id="SM00822">
    <property type="entry name" value="PKS_KR"/>
    <property type="match status" value="1"/>
</dbReference>